<sequence length="30" mass="2945">MTLKKKLGMGIASAVLGAALVGGGTFAFFS</sequence>
<dbReference type="EMBL" id="SZOD01000780">
    <property type="protein sequence ID" value="TKI81084.1"/>
    <property type="molecule type" value="Genomic_DNA"/>
</dbReference>
<proteinExistence type="predicted"/>
<feature type="non-terminal residue" evidence="2">
    <location>
        <position position="30"/>
    </location>
</feature>
<keyword evidence="1" id="KW-0472">Membrane</keyword>
<reference evidence="2 3" key="1">
    <citation type="journal article" date="2019" name="Environ. Microbiol.">
        <title>An active ?-lactamase is a part of an orchestrated cell wall stress resistance network of Bacillus subtilis and related rhizosphere species.</title>
        <authorList>
            <person name="Bucher T."/>
            <person name="Keren-Paz A."/>
            <person name="Hausser J."/>
            <person name="Olender T."/>
            <person name="Cytryn E."/>
            <person name="Kolodkin-Gal I."/>
        </authorList>
    </citation>
    <scope>NUCLEOTIDE SEQUENCE [LARGE SCALE GENOMIC DNA]</scope>
    <source>
        <strain evidence="2 3">I186</strain>
    </source>
</reference>
<protein>
    <submittedName>
        <fullName evidence="2">Cell division protein FtsN</fullName>
    </submittedName>
</protein>
<dbReference type="Pfam" id="PF12389">
    <property type="entry name" value="Peptidase_M73"/>
    <property type="match status" value="1"/>
</dbReference>
<evidence type="ECO:0000313" key="3">
    <source>
        <dbReference type="Proteomes" id="UP000305524"/>
    </source>
</evidence>
<evidence type="ECO:0000256" key="1">
    <source>
        <dbReference type="SAM" id="Phobius"/>
    </source>
</evidence>
<dbReference type="Proteomes" id="UP000305524">
    <property type="component" value="Unassembled WGS sequence"/>
</dbReference>
<accession>A0A4U3A0C2</accession>
<keyword evidence="1" id="KW-0812">Transmembrane</keyword>
<gene>
    <name evidence="2" type="ORF">FC701_26185</name>
</gene>
<dbReference type="AlphaFoldDB" id="A0A4U3A0C2"/>
<organism evidence="2 3">
    <name type="scientific">Bacillus mycoides</name>
    <dbReference type="NCBI Taxonomy" id="1405"/>
    <lineage>
        <taxon>Bacteria</taxon>
        <taxon>Bacillati</taxon>
        <taxon>Bacillota</taxon>
        <taxon>Bacilli</taxon>
        <taxon>Bacillales</taxon>
        <taxon>Bacillaceae</taxon>
        <taxon>Bacillus</taxon>
        <taxon>Bacillus cereus group</taxon>
    </lineage>
</organism>
<comment type="caution">
    <text evidence="2">The sequence shown here is derived from an EMBL/GenBank/DDBJ whole genome shotgun (WGS) entry which is preliminary data.</text>
</comment>
<evidence type="ECO:0000313" key="2">
    <source>
        <dbReference type="EMBL" id="TKI81084.1"/>
    </source>
</evidence>
<dbReference type="GO" id="GO:0051301">
    <property type="term" value="P:cell division"/>
    <property type="evidence" value="ECO:0007669"/>
    <property type="project" value="UniProtKB-KW"/>
</dbReference>
<feature type="transmembrane region" description="Helical" evidence="1">
    <location>
        <begin position="7"/>
        <end position="29"/>
    </location>
</feature>
<keyword evidence="2" id="KW-0132">Cell division</keyword>
<name>A0A4U3A0C2_BACMY</name>
<keyword evidence="1" id="KW-1133">Transmembrane helix</keyword>
<dbReference type="InterPro" id="IPR022121">
    <property type="entry name" value="Peptidase_M73_camelysin"/>
</dbReference>
<keyword evidence="2" id="KW-0131">Cell cycle</keyword>